<feature type="domain" description="Helix-hairpin-helix DNA-binding motif class 1" evidence="4">
    <location>
        <begin position="51"/>
        <end position="70"/>
    </location>
</feature>
<dbReference type="PIRSF" id="PIRSF005047">
    <property type="entry name" value="UCP005047_YshC"/>
    <property type="match status" value="1"/>
</dbReference>
<dbReference type="Pfam" id="PF14520">
    <property type="entry name" value="HHH_5"/>
    <property type="match status" value="1"/>
</dbReference>
<dbReference type="InterPro" id="IPR043519">
    <property type="entry name" value="NT_sf"/>
</dbReference>
<dbReference type="InterPro" id="IPR022311">
    <property type="entry name" value="PolX-like"/>
</dbReference>
<name>I4EGB2_9BACT</name>
<dbReference type="Gene3D" id="3.20.20.140">
    <property type="entry name" value="Metal-dependent hydrolases"/>
    <property type="match status" value="1"/>
</dbReference>
<organism evidence="7 8">
    <name type="scientific">Nitrolancea hollandica Lb</name>
    <dbReference type="NCBI Taxonomy" id="1129897"/>
    <lineage>
        <taxon>Bacteria</taxon>
        <taxon>Pseudomonadati</taxon>
        <taxon>Thermomicrobiota</taxon>
        <taxon>Thermomicrobia</taxon>
        <taxon>Sphaerobacterales</taxon>
        <taxon>Sphaerobacterineae</taxon>
        <taxon>Sphaerobacteraceae</taxon>
        <taxon>Nitrolancea</taxon>
    </lineage>
</organism>
<dbReference type="GO" id="GO:0003677">
    <property type="term" value="F:DNA binding"/>
    <property type="evidence" value="ECO:0007669"/>
    <property type="project" value="InterPro"/>
</dbReference>
<proteinExistence type="predicted"/>
<feature type="domain" description="Helix-hairpin-helix DNA-binding motif class 1" evidence="4">
    <location>
        <begin position="91"/>
        <end position="110"/>
    </location>
</feature>
<keyword evidence="2" id="KW-0237">DNA synthesis</keyword>
<dbReference type="SMART" id="SM00278">
    <property type="entry name" value="HhH1"/>
    <property type="match status" value="3"/>
</dbReference>
<dbReference type="Gene3D" id="3.30.210.10">
    <property type="entry name" value="DNA polymerase, thumb domain"/>
    <property type="match status" value="1"/>
</dbReference>
<dbReference type="SUPFAM" id="SSF81301">
    <property type="entry name" value="Nucleotidyltransferase"/>
    <property type="match status" value="1"/>
</dbReference>
<dbReference type="PANTHER" id="PTHR36928">
    <property type="entry name" value="PHOSPHATASE YCDX-RELATED"/>
    <property type="match status" value="1"/>
</dbReference>
<sequence length="556" mass="61150">MTNQQLAGVLRQFADLLAIKGENPFRINAYQRAAEVIDHLPEPVTELVESGTLTEIPGIGAGIGAALEELVETGHYGALDQLSSELPATLLTLLDIPGLGPKTIGRLYRELGITNLSELESAALSGRIRQLKGMGKRSEERILEGIAFLNQRTHRYSIGMALPAAERLVSALRSNLNTRVEIAGSVRRMAETVGNVDLIAMADDSSHLREALSRIDLITEIEGGDQPVINAFLESGIHVRIATAPFDRFGTEWVNWTGSRTHVERLRELAGGELPARPDEAAVYQALGLQWIPPELREDRGEIEAARRGDLPDLITLADIKGDFQVHSEWSDGRSTIRDLALAARDRGYHYLAISDHSVGLPIAGGLSIERLREQWRVIDQVNAEVPEVRLLRASEVEVHADGSLDFPDEILAELDIVIASLHSGLRQPKAELTQRLLRALRNPNVDIIAHPTGRIIDRRPGAEYDWDTVFQVARETGTALEIDGDPARLDLNEEHARMAAEAGVRIAIDSDAHNLSALSAERYGVGIARRAWITPKSVINTLPLPELFTWLQRGK</sequence>
<dbReference type="SUPFAM" id="SSF89550">
    <property type="entry name" value="PHP domain-like"/>
    <property type="match status" value="1"/>
</dbReference>
<comment type="caution">
    <text evidence="7">The sequence shown here is derived from an EMBL/GenBank/DDBJ whole genome shotgun (WGS) entry which is preliminary data.</text>
</comment>
<feature type="domain" description="DNA-directed DNA polymerase X" evidence="6">
    <location>
        <begin position="1"/>
        <end position="298"/>
    </location>
</feature>
<dbReference type="Gene3D" id="1.10.150.110">
    <property type="entry name" value="DNA polymerase beta, N-terminal domain-like"/>
    <property type="match status" value="1"/>
</dbReference>
<dbReference type="InterPro" id="IPR037160">
    <property type="entry name" value="DNA_Pol_thumb_sf"/>
</dbReference>
<dbReference type="GO" id="GO:0005829">
    <property type="term" value="C:cytosol"/>
    <property type="evidence" value="ECO:0007669"/>
    <property type="project" value="TreeGrafter"/>
</dbReference>
<dbReference type="InterPro" id="IPR003141">
    <property type="entry name" value="Pol/His_phosphatase_N"/>
</dbReference>
<evidence type="ECO:0000256" key="2">
    <source>
        <dbReference type="ARBA" id="ARBA00022634"/>
    </source>
</evidence>
<dbReference type="Proteomes" id="UP000004221">
    <property type="component" value="Unassembled WGS sequence"/>
</dbReference>
<dbReference type="SMART" id="SM00481">
    <property type="entry name" value="POLIIIAc"/>
    <property type="match status" value="1"/>
</dbReference>
<dbReference type="InterPro" id="IPR016195">
    <property type="entry name" value="Pol/histidinol_Pase-like"/>
</dbReference>
<dbReference type="GO" id="GO:0003887">
    <property type="term" value="F:DNA-directed DNA polymerase activity"/>
    <property type="evidence" value="ECO:0007669"/>
    <property type="project" value="InterPro"/>
</dbReference>
<evidence type="ECO:0000313" key="7">
    <source>
        <dbReference type="EMBL" id="CCF83724.1"/>
    </source>
</evidence>
<reference evidence="7 8" key="1">
    <citation type="journal article" date="2012" name="ISME J.">
        <title>Nitrification expanded: discovery, physiology and genomics of a nitrite-oxidizing bacterium from the phylum Chloroflexi.</title>
        <authorList>
            <person name="Sorokin D.Y."/>
            <person name="Lucker S."/>
            <person name="Vejmelkova D."/>
            <person name="Kostrikina N.A."/>
            <person name="Kleerebezem R."/>
            <person name="Rijpstra W.I."/>
            <person name="Damste J.S."/>
            <person name="Le Paslier D."/>
            <person name="Muyzer G."/>
            <person name="Wagner M."/>
            <person name="van Loosdrecht M.C."/>
            <person name="Daims H."/>
        </authorList>
    </citation>
    <scope>NUCLEOTIDE SEQUENCE [LARGE SCALE GENOMIC DNA]</scope>
    <source>
        <strain evidence="8">none</strain>
    </source>
</reference>
<protein>
    <submittedName>
        <fullName evidence="7">PHP domain protein</fullName>
    </submittedName>
</protein>
<keyword evidence="3" id="KW-0235">DNA replication</keyword>
<evidence type="ECO:0000259" key="5">
    <source>
        <dbReference type="SMART" id="SM00481"/>
    </source>
</evidence>
<dbReference type="SUPFAM" id="SSF47802">
    <property type="entry name" value="DNA polymerase beta, N-terminal domain-like"/>
    <property type="match status" value="1"/>
</dbReference>
<dbReference type="Gene3D" id="1.10.150.20">
    <property type="entry name" value="5' to 3' exonuclease, C-terminal subdomain"/>
    <property type="match status" value="1"/>
</dbReference>
<dbReference type="GO" id="GO:0006281">
    <property type="term" value="P:DNA repair"/>
    <property type="evidence" value="ECO:0007669"/>
    <property type="project" value="InterPro"/>
</dbReference>
<dbReference type="InterPro" id="IPR010996">
    <property type="entry name" value="HHH_MUS81"/>
</dbReference>
<dbReference type="SMART" id="SM00483">
    <property type="entry name" value="POLXc"/>
    <property type="match status" value="1"/>
</dbReference>
<gene>
    <name evidence="7" type="ORF">NITHO_2670004</name>
</gene>
<dbReference type="GO" id="GO:0008270">
    <property type="term" value="F:zinc ion binding"/>
    <property type="evidence" value="ECO:0007669"/>
    <property type="project" value="TreeGrafter"/>
</dbReference>
<dbReference type="EMBL" id="CAGS01000187">
    <property type="protein sequence ID" value="CCF83724.1"/>
    <property type="molecule type" value="Genomic_DNA"/>
</dbReference>
<evidence type="ECO:0000256" key="3">
    <source>
        <dbReference type="ARBA" id="ARBA00022705"/>
    </source>
</evidence>
<dbReference type="InterPro" id="IPR003583">
    <property type="entry name" value="Hlx-hairpin-Hlx_DNA-bd_motif"/>
</dbReference>
<dbReference type="InterPro" id="IPR002054">
    <property type="entry name" value="DNA-dir_DNA_pol_X"/>
</dbReference>
<evidence type="ECO:0000256" key="1">
    <source>
        <dbReference type="ARBA" id="ARBA00001946"/>
    </source>
</evidence>
<accession>I4EGB2</accession>
<dbReference type="Pfam" id="PF14716">
    <property type="entry name" value="HHH_8"/>
    <property type="match status" value="1"/>
</dbReference>
<dbReference type="InterPro" id="IPR050243">
    <property type="entry name" value="PHP_phosphatase"/>
</dbReference>
<dbReference type="InterPro" id="IPR027421">
    <property type="entry name" value="DNA_pol_lamdba_lyase_dom_sf"/>
</dbReference>
<dbReference type="InterPro" id="IPR047967">
    <property type="entry name" value="PolX_PHP"/>
</dbReference>
<keyword evidence="8" id="KW-1185">Reference proteome</keyword>
<dbReference type="NCBIfam" id="NF006375">
    <property type="entry name" value="PRK08609.1"/>
    <property type="match status" value="1"/>
</dbReference>
<dbReference type="RefSeq" id="WP_008477279.1">
    <property type="nucleotide sequence ID" value="NZ_CAGS01000187.1"/>
</dbReference>
<feature type="domain" description="Helix-hairpin-helix DNA-binding motif class 1" evidence="4">
    <location>
        <begin position="126"/>
        <end position="145"/>
    </location>
</feature>
<dbReference type="FunFam" id="3.20.20.140:FF:000047">
    <property type="entry name" value="PHP domain-containing protein"/>
    <property type="match status" value="1"/>
</dbReference>
<evidence type="ECO:0000313" key="8">
    <source>
        <dbReference type="Proteomes" id="UP000004221"/>
    </source>
</evidence>
<evidence type="ECO:0000259" key="6">
    <source>
        <dbReference type="SMART" id="SM00483"/>
    </source>
</evidence>
<dbReference type="OrthoDB" id="9808747at2"/>
<dbReference type="CDD" id="cd00141">
    <property type="entry name" value="NT_POLXc"/>
    <property type="match status" value="1"/>
</dbReference>
<dbReference type="Gene3D" id="3.30.460.10">
    <property type="entry name" value="Beta Polymerase, domain 2"/>
    <property type="match status" value="1"/>
</dbReference>
<dbReference type="CDD" id="cd07436">
    <property type="entry name" value="PHP_PolX"/>
    <property type="match status" value="1"/>
</dbReference>
<feature type="domain" description="Polymerase/histidinol phosphatase N-terminal" evidence="5">
    <location>
        <begin position="322"/>
        <end position="401"/>
    </location>
</feature>
<dbReference type="GO" id="GO:0042578">
    <property type="term" value="F:phosphoric ester hydrolase activity"/>
    <property type="evidence" value="ECO:0007669"/>
    <property type="project" value="TreeGrafter"/>
</dbReference>
<dbReference type="AlphaFoldDB" id="I4EGB2"/>
<evidence type="ECO:0000259" key="4">
    <source>
        <dbReference type="SMART" id="SM00278"/>
    </source>
</evidence>
<comment type="cofactor">
    <cofactor evidence="1">
        <name>Mg(2+)</name>
        <dbReference type="ChEBI" id="CHEBI:18420"/>
    </cofactor>
</comment>
<dbReference type="PANTHER" id="PTHR36928:SF1">
    <property type="entry name" value="PHOSPHATASE YCDX-RELATED"/>
    <property type="match status" value="1"/>
</dbReference>